<protein>
    <submittedName>
        <fullName evidence="1">Uncharacterized protein</fullName>
    </submittedName>
</protein>
<proteinExistence type="predicted"/>
<keyword evidence="2" id="KW-1185">Reference proteome</keyword>
<dbReference type="AlphaFoldDB" id="G2SQ11"/>
<accession>G2SQ11</accession>
<organism evidence="1 2">
    <name type="scientific">Ligilactobacillus ruminis (strain ATCC 27782 / RF3)</name>
    <name type="common">Lactobacillus ruminis</name>
    <dbReference type="NCBI Taxonomy" id="1069534"/>
    <lineage>
        <taxon>Bacteria</taxon>
        <taxon>Bacillati</taxon>
        <taxon>Bacillota</taxon>
        <taxon>Bacilli</taxon>
        <taxon>Lactobacillales</taxon>
        <taxon>Lactobacillaceae</taxon>
        <taxon>Ligilactobacillus</taxon>
    </lineage>
</organism>
<evidence type="ECO:0000313" key="2">
    <source>
        <dbReference type="Proteomes" id="UP000001279"/>
    </source>
</evidence>
<sequence>MAIAFFEASQVAYQEITRIFNVVWRWMQDCGI</sequence>
<name>G2SQ11_LIGR2</name>
<gene>
    <name evidence="1" type="ordered locus">LRC_01040</name>
</gene>
<dbReference type="HOGENOM" id="CLU_3390063_0_0_9"/>
<evidence type="ECO:0000313" key="1">
    <source>
        <dbReference type="EMBL" id="AEN77437.1"/>
    </source>
</evidence>
<dbReference type="KEGG" id="lrm:LRC_01040"/>
<reference evidence="1 2" key="1">
    <citation type="journal article" date="2011" name="Microb. Cell Fact.">
        <title>Genome sequences and comparative genomics of two Lactobacillus ruminis strains from the bovine and human intestinal tracts.</title>
        <authorList>
            <person name="Forde B.M."/>
            <person name="Neville B.A."/>
            <person name="O'Donnell M.M."/>
            <person name="Riboulet-Bisson E."/>
            <person name="Claesson M.J."/>
            <person name="Coghlan A."/>
            <person name="Ross R.P."/>
            <person name="O'Toole P.W."/>
        </authorList>
    </citation>
    <scope>NUCLEOTIDE SEQUENCE [LARGE SCALE GENOMIC DNA]</scope>
    <source>
        <strain evidence="2">ATCC 27782 / RF3</strain>
    </source>
</reference>
<dbReference type="EMBL" id="CP003032">
    <property type="protein sequence ID" value="AEN77437.1"/>
    <property type="molecule type" value="Genomic_DNA"/>
</dbReference>
<dbReference type="Proteomes" id="UP000001279">
    <property type="component" value="Chromosome"/>
</dbReference>